<dbReference type="OrthoDB" id="498204at2759"/>
<evidence type="ECO:0000256" key="1">
    <source>
        <dbReference type="SAM" id="MobiDB-lite"/>
    </source>
</evidence>
<dbReference type="InterPro" id="IPR006076">
    <property type="entry name" value="FAD-dep_OxRdtase"/>
</dbReference>
<dbReference type="Proteomes" id="UP000751190">
    <property type="component" value="Unassembled WGS sequence"/>
</dbReference>
<dbReference type="InterPro" id="IPR036188">
    <property type="entry name" value="FAD/NAD-bd_sf"/>
</dbReference>
<evidence type="ECO:0000313" key="3">
    <source>
        <dbReference type="EMBL" id="KAG8456952.1"/>
    </source>
</evidence>
<dbReference type="Gene3D" id="3.30.9.10">
    <property type="entry name" value="D-Amino Acid Oxidase, subunit A, domain 2"/>
    <property type="match status" value="2"/>
</dbReference>
<feature type="compositionally biased region" description="Low complexity" evidence="1">
    <location>
        <begin position="461"/>
        <end position="470"/>
    </location>
</feature>
<accession>A0A8J6BZE5</accession>
<keyword evidence="4" id="KW-1185">Reference proteome</keyword>
<name>A0A8J6BZE5_DIALT</name>
<dbReference type="Pfam" id="PF01266">
    <property type="entry name" value="DAO"/>
    <property type="match status" value="1"/>
</dbReference>
<dbReference type="EMBL" id="JAGTXO010000095">
    <property type="protein sequence ID" value="KAG8456952.1"/>
    <property type="molecule type" value="Genomic_DNA"/>
</dbReference>
<dbReference type="GO" id="GO:0005737">
    <property type="term" value="C:cytoplasm"/>
    <property type="evidence" value="ECO:0007669"/>
    <property type="project" value="TreeGrafter"/>
</dbReference>
<evidence type="ECO:0000259" key="2">
    <source>
        <dbReference type="Pfam" id="PF01266"/>
    </source>
</evidence>
<reference evidence="3" key="1">
    <citation type="submission" date="2021-05" db="EMBL/GenBank/DDBJ databases">
        <title>The genome of the haptophyte Pavlova lutheri (Diacronema luteri, Pavlovales) - a model for lipid biosynthesis in eukaryotic algae.</title>
        <authorList>
            <person name="Hulatt C.J."/>
            <person name="Posewitz M.C."/>
        </authorList>
    </citation>
    <scope>NUCLEOTIDE SEQUENCE</scope>
    <source>
        <strain evidence="3">NIVA-4/92</strain>
    </source>
</reference>
<dbReference type="SUPFAM" id="SSF51905">
    <property type="entry name" value="FAD/NAD(P)-binding domain"/>
    <property type="match status" value="1"/>
</dbReference>
<dbReference type="Gene3D" id="3.50.50.60">
    <property type="entry name" value="FAD/NAD(P)-binding domain"/>
    <property type="match status" value="3"/>
</dbReference>
<dbReference type="OMA" id="RPFNEAY"/>
<evidence type="ECO:0000313" key="4">
    <source>
        <dbReference type="Proteomes" id="UP000751190"/>
    </source>
</evidence>
<gene>
    <name evidence="3" type="ORF">KFE25_009839</name>
</gene>
<proteinExistence type="predicted"/>
<dbReference type="AlphaFoldDB" id="A0A8J6BZE5"/>
<sequence length="470" mass="48330">MLLCTMAAAHAPSATTPQPRVVIAGAGLQGAALAYYLTQRGVRPLIVEADRVAGAASGKGGGFLARDWGSGPTVQLHKLGFRLHAELAESLGIASYRRLPVLRVTPGPRTARTVDICPWLDGEYVSNSDFMDKLGGAQVSPRELCEALVDRAVSAGAILRRGSVTGIVTDKAAFAAAPGAADGVARADARHGDGGEAGARARVTAVLVDGEAVPCSHFAVCMGPWAACAAEWFGCPLPMTGIKSTSVIFHPDPHHLPRPDPPGAAGASVQAAAATAASAAAADAGATAGEPRVVQPFALFCGEDERHGTHLEVYPRANGDVYVCGIGGSEYVQGDELVAGRYPPGQVEADPSRVDAAVLALSSLSRTIAQKPPIASQACMRPCPPDALPLMGRVPTVDGAFVSAGHNCWGILWAPASGLAMSELIIDGEASSLDLRPFDPARFAPARTANAGRAAKRGRKQGQAAVGEQW</sequence>
<feature type="domain" description="FAD dependent oxidoreductase" evidence="2">
    <location>
        <begin position="20"/>
        <end position="424"/>
    </location>
</feature>
<feature type="region of interest" description="Disordered" evidence="1">
    <location>
        <begin position="448"/>
        <end position="470"/>
    </location>
</feature>
<dbReference type="PANTHER" id="PTHR13847:SF150">
    <property type="entry name" value="OXIDOREDUCTASE TDA3-RELATED"/>
    <property type="match status" value="1"/>
</dbReference>
<dbReference type="PANTHER" id="PTHR13847">
    <property type="entry name" value="SARCOSINE DEHYDROGENASE-RELATED"/>
    <property type="match status" value="1"/>
</dbReference>
<organism evidence="3 4">
    <name type="scientific">Diacronema lutheri</name>
    <name type="common">Unicellular marine alga</name>
    <name type="synonym">Monochrysis lutheri</name>
    <dbReference type="NCBI Taxonomy" id="2081491"/>
    <lineage>
        <taxon>Eukaryota</taxon>
        <taxon>Haptista</taxon>
        <taxon>Haptophyta</taxon>
        <taxon>Pavlovophyceae</taxon>
        <taxon>Pavlovales</taxon>
        <taxon>Pavlovaceae</taxon>
        <taxon>Diacronema</taxon>
    </lineage>
</organism>
<comment type="caution">
    <text evidence="3">The sequence shown here is derived from an EMBL/GenBank/DDBJ whole genome shotgun (WGS) entry which is preliminary data.</text>
</comment>
<protein>
    <recommendedName>
        <fullName evidence="2">FAD dependent oxidoreductase domain-containing protein</fullName>
    </recommendedName>
</protein>